<gene>
    <name evidence="4" type="ORF">GA0061071_10135</name>
</gene>
<evidence type="ECO:0000313" key="4">
    <source>
        <dbReference type="EMBL" id="SCB72226.1"/>
    </source>
</evidence>
<feature type="region of interest" description="Disordered" evidence="1">
    <location>
        <begin position="670"/>
        <end position="695"/>
    </location>
</feature>
<dbReference type="EMBL" id="FMAY01000001">
    <property type="protein sequence ID" value="SCB72226.1"/>
    <property type="molecule type" value="Genomic_DNA"/>
</dbReference>
<dbReference type="Gene3D" id="3.10.670.10">
    <property type="entry name" value="Secreted effector protein ssei"/>
    <property type="match status" value="2"/>
</dbReference>
<name>A0A1C3YQ57_9ENTR</name>
<feature type="transmembrane region" description="Helical" evidence="2">
    <location>
        <begin position="1086"/>
        <end position="1105"/>
    </location>
</feature>
<feature type="domain" description="Tox-PLDMTX" evidence="3">
    <location>
        <begin position="1493"/>
        <end position="1624"/>
    </location>
</feature>
<feature type="compositionally biased region" description="Basic residues" evidence="1">
    <location>
        <begin position="17"/>
        <end position="27"/>
    </location>
</feature>
<keyword evidence="2" id="KW-0472">Membrane</keyword>
<dbReference type="Proteomes" id="UP000198975">
    <property type="component" value="Unassembled WGS sequence"/>
</dbReference>
<dbReference type="Pfam" id="PF15645">
    <property type="entry name" value="Tox-PLDMTX"/>
    <property type="match status" value="1"/>
</dbReference>
<feature type="region of interest" description="Disordered" evidence="1">
    <location>
        <begin position="1"/>
        <end position="42"/>
    </location>
</feature>
<accession>A0A1C3YQ57</accession>
<sequence>MPTYKPSTDEQPASTGARKKSRSRRPGKGGGGDPDAAWQQSGAKLRAAWEALEADAAGEPRLQTLRGRNLQERITAMLYVMDASGAGPASVAHYLPPAPAVPGAESGVSLRQVEAEESPAARSAGNRNAESIELPLWGAGATAAYTAAQAAGGPGLTERLAEAGRRMAAQGSTMMQTTSVLMAAAAAQVNPRAVSQTLGATALLGGLAYAWYSMFGRQEDESTAAYEQLAEMTGLLTEDERAVLDTLFHSIPPSTSEPVNSLPEEILQPYSKAEMDELIALVAELEADDTADSPTEMATIPVTGEPHGVRVKRSQPTVPSATVDTTATMIAANSTATQSASRQAYWAKRYEEAKEDNSEKTLFALLKAGPQPSGKYSLAAPRESFPLRDAWYTRMDQLNIDSFEDVYREKLLQISVETANDMGNIPPYDLPTTHWLHVGYYYKRFYRSVLREWAEALVRHDMPVARQLKDAATRIQALTEALKKDWGEKMILESVLDKLNSKMRRLEGIHTLHDETNVSKSNVITRRLKAPAWKYKVEIPAGDNFWEKYSLSYLQHIDLSRFTSDFTDTLKQFVKSSADYQETTDNKIDLVKLYTGMSILAVKRLLEAVEVDDVKKAYNYAVLDEELRGIIDENISRLWGGTQPTTYITEHDKGIAEVLQQLPRMRERLKQKETQEVQTTTEGAVTEENNKETSTMPTQKMFVDVDWNKLHRDIEQAELLPEERFSARQYILDKMQEKIEQTFTDLTGFLNEKIISPGDYIDFFINESLRKFGLDKTWSPDSVAYVEPYRRPFSEEKPSTYPLPKTYTLRELVIGKLRKDTLDMHQEYEVQWPRSFPEELQRHFDHGLEKSIKTKLEEVFVSDSPAGRPRVERVYQTMIRQAALNYIERKKAEPTLLGAYRVYVEAVESFLEGKTEAEIVQWHGSDLSGMFFIPLSTDVVGENKMGVLLSLWGNDYYEVPWPGFSVQQREKYPKDRTSIPPAFPETNPRLRKFIEKHRTIRTGNALAKIEHPFEYRRVDVDTTNELAPGSGEIYTLYHPPFTTYNPGDIEDLVSYLVSMQHMDMVKLYDELIVSSGEFQRAKIYELVNTLSIMVGITMIFGGIVIGGPAWAWLLASLTATLLVDVVPNAVLYSQADDEEERARYLYSIIMAVAFELGGNAVSAAAGPLLKAAANRAARLGTTAIRTTLPKMYRHIIDKLKLTGNPLKVELLRKVGKKNNFVNKQTDDDLRRILTKPDVQDDEVDAVGALDIVQSRPRVEKWNKELVETANELRQHGFDTWFRVISRWKKVAENKVENTYVIVAKRGEDTAIVSLMREKGKSAFLYSTEDQWLRQLSDSAIAESEVVKYLDYTDFNILKHEHIALADYSGELPAHSYIDDALIVSPPQEYKNIIKSQTGISYDVIQDTYWKLKVKGTERPKKTSASTAEHAKPPSDNATGNGGGKLPPVTQTETIRNIKPSAEIASDMTVDFNAEELLGKLKNNRDIENAINSPGGKCDTILYPIANIIKAEGFSNIRYRGMYMWINAMSMPSNHFVVIAEKNGIDYAIDLTARQFGESMNGFSGPIISREADWAVKYNIGSERRLIKYKDFDQPGSAINNFQSLPVPPDSFIENGVILKMPRWYITLKDARVEEIRKTYRMQEPLSDRILSEADLSAGSSTWKNFDLLPSPQIVRGEGGGKAFRIASQAAELKALGPDITEFYPISKNLGMKNLDEATRTKLIERFKQLPGKNSVYEQAGEDMWQMAFRAKIPAEKAAAANVKESFARAYHATEKVLAIVNEAKKNPEVRQHYISIMARFLNEKDPRILTEAYNRFAVIAEETFEAARFHVHEQLFARVIPLRIKEGKKAAALDQAFVYPYDPAGRIFVVLENYSKSYGGQTALHELTHLSVGSLDFQYMGSGEGLGRLADMKQAHSMFGSGLYSEEGLQFGIGKLQFAASEIQATKMRALTDQERILAQARLTRHRMLSANAKLNNADHIVIFYNALLNAFTITPIPPTGKEVGAFKVKVKPHVMKRSVPVEDENTAAASDIDRAIKREREESALSAFILQGGMLAKEDRLTDLELDEYDIDWDMP</sequence>
<evidence type="ECO:0000259" key="3">
    <source>
        <dbReference type="Pfam" id="PF15645"/>
    </source>
</evidence>
<evidence type="ECO:0000256" key="2">
    <source>
        <dbReference type="SAM" id="Phobius"/>
    </source>
</evidence>
<feature type="compositionally biased region" description="Low complexity" evidence="1">
    <location>
        <begin position="676"/>
        <end position="687"/>
    </location>
</feature>
<dbReference type="RefSeq" id="WP_088237979.1">
    <property type="nucleotide sequence ID" value="NZ_FMAY01000001.1"/>
</dbReference>
<dbReference type="InterPro" id="IPR028907">
    <property type="entry name" value="Tox-PLDMTX_dom"/>
</dbReference>
<organism evidence="4 5">
    <name type="scientific">Kosakonia oryzendophytica</name>
    <dbReference type="NCBI Taxonomy" id="1005665"/>
    <lineage>
        <taxon>Bacteria</taxon>
        <taxon>Pseudomonadati</taxon>
        <taxon>Pseudomonadota</taxon>
        <taxon>Gammaproteobacteria</taxon>
        <taxon>Enterobacterales</taxon>
        <taxon>Enterobacteriaceae</taxon>
        <taxon>Kosakonia</taxon>
    </lineage>
</organism>
<evidence type="ECO:0000256" key="1">
    <source>
        <dbReference type="SAM" id="MobiDB-lite"/>
    </source>
</evidence>
<protein>
    <submittedName>
        <fullName evidence="4">Dermonecrotoxin of the Papain-like fold</fullName>
    </submittedName>
</protein>
<feature type="region of interest" description="Disordered" evidence="1">
    <location>
        <begin position="1419"/>
        <end position="1449"/>
    </location>
</feature>
<keyword evidence="2" id="KW-1133">Transmembrane helix</keyword>
<feature type="compositionally biased region" description="Polar residues" evidence="1">
    <location>
        <begin position="1"/>
        <end position="14"/>
    </location>
</feature>
<keyword evidence="2" id="KW-0812">Transmembrane</keyword>
<evidence type="ECO:0000313" key="5">
    <source>
        <dbReference type="Proteomes" id="UP000198975"/>
    </source>
</evidence>
<keyword evidence="5" id="KW-1185">Reference proteome</keyword>
<feature type="transmembrane region" description="Helical" evidence="2">
    <location>
        <begin position="1144"/>
        <end position="1169"/>
    </location>
</feature>
<reference evidence="5" key="1">
    <citation type="submission" date="2016-08" db="EMBL/GenBank/DDBJ databases">
        <authorList>
            <person name="Varghese N."/>
            <person name="Submissions Spin"/>
        </authorList>
    </citation>
    <scope>NUCLEOTIDE SEQUENCE [LARGE SCALE GENOMIC DNA]</scope>
    <source>
        <strain evidence="5">REICA_082</strain>
    </source>
</reference>
<dbReference type="OrthoDB" id="6732829at2"/>
<proteinExistence type="predicted"/>